<accession>A0A5D2K9L2</accession>
<evidence type="ECO:0000313" key="1">
    <source>
        <dbReference type="EMBL" id="TYH63590.1"/>
    </source>
</evidence>
<sequence length="55" mass="6583">MFHYAKAIFICFSCDSEASFFPSTYPRYGHLTALVYWVNERIHSRNFVEMPSIDW</sequence>
<keyword evidence="2" id="KW-1185">Reference proteome</keyword>
<dbReference type="AlphaFoldDB" id="A0A5D2K9L2"/>
<gene>
    <name evidence="1" type="ORF">ES332_D07G203700v1</name>
</gene>
<name>A0A5D2K9L2_GOSTO</name>
<organism evidence="1 2">
    <name type="scientific">Gossypium tomentosum</name>
    <name type="common">Hawaiian cotton</name>
    <name type="synonym">Gossypium sandvicense</name>
    <dbReference type="NCBI Taxonomy" id="34277"/>
    <lineage>
        <taxon>Eukaryota</taxon>
        <taxon>Viridiplantae</taxon>
        <taxon>Streptophyta</taxon>
        <taxon>Embryophyta</taxon>
        <taxon>Tracheophyta</taxon>
        <taxon>Spermatophyta</taxon>
        <taxon>Magnoliopsida</taxon>
        <taxon>eudicotyledons</taxon>
        <taxon>Gunneridae</taxon>
        <taxon>Pentapetalae</taxon>
        <taxon>rosids</taxon>
        <taxon>malvids</taxon>
        <taxon>Malvales</taxon>
        <taxon>Malvaceae</taxon>
        <taxon>Malvoideae</taxon>
        <taxon>Gossypium</taxon>
    </lineage>
</organism>
<evidence type="ECO:0000313" key="2">
    <source>
        <dbReference type="Proteomes" id="UP000322667"/>
    </source>
</evidence>
<dbReference type="Proteomes" id="UP000322667">
    <property type="component" value="Chromosome D07"/>
</dbReference>
<dbReference type="EMBL" id="CM017629">
    <property type="protein sequence ID" value="TYH63590.1"/>
    <property type="molecule type" value="Genomic_DNA"/>
</dbReference>
<proteinExistence type="predicted"/>
<protein>
    <submittedName>
        <fullName evidence="1">Uncharacterized protein</fullName>
    </submittedName>
</protein>
<reference evidence="1 2" key="1">
    <citation type="submission" date="2019-07" db="EMBL/GenBank/DDBJ databases">
        <title>WGS assembly of Gossypium tomentosum.</title>
        <authorList>
            <person name="Chen Z.J."/>
            <person name="Sreedasyam A."/>
            <person name="Ando A."/>
            <person name="Song Q."/>
            <person name="De L."/>
            <person name="Hulse-Kemp A."/>
            <person name="Ding M."/>
            <person name="Ye W."/>
            <person name="Kirkbride R."/>
            <person name="Jenkins J."/>
            <person name="Plott C."/>
            <person name="Lovell J."/>
            <person name="Lin Y.-M."/>
            <person name="Vaughn R."/>
            <person name="Liu B."/>
            <person name="Li W."/>
            <person name="Simpson S."/>
            <person name="Scheffler B."/>
            <person name="Saski C."/>
            <person name="Grover C."/>
            <person name="Hu G."/>
            <person name="Conover J."/>
            <person name="Carlson J."/>
            <person name="Shu S."/>
            <person name="Boston L."/>
            <person name="Williams M."/>
            <person name="Peterson D."/>
            <person name="Mcgee K."/>
            <person name="Jones D."/>
            <person name="Wendel J."/>
            <person name="Stelly D."/>
            <person name="Grimwood J."/>
            <person name="Schmutz J."/>
        </authorList>
    </citation>
    <scope>NUCLEOTIDE SEQUENCE [LARGE SCALE GENOMIC DNA]</scope>
    <source>
        <strain evidence="1">7179.01</strain>
    </source>
</reference>